<evidence type="ECO:0000256" key="3">
    <source>
        <dbReference type="ARBA" id="ARBA00022833"/>
    </source>
</evidence>
<dbReference type="GO" id="GO:0008270">
    <property type="term" value="F:zinc ion binding"/>
    <property type="evidence" value="ECO:0007669"/>
    <property type="project" value="UniProtKB-KW"/>
</dbReference>
<dbReference type="Proteomes" id="UP000289738">
    <property type="component" value="Chromosome A09"/>
</dbReference>
<comment type="caution">
    <text evidence="5">The sequence shown here is derived from an EMBL/GenBank/DDBJ whole genome shotgun (WGS) entry which is preliminary data.</text>
</comment>
<dbReference type="AlphaFoldDB" id="A0A445BIU0"/>
<keyword evidence="6" id="KW-1185">Reference proteome</keyword>
<dbReference type="EMBL" id="SDMP01000009">
    <property type="protein sequence ID" value="RYR38596.1"/>
    <property type="molecule type" value="Genomic_DNA"/>
</dbReference>
<dbReference type="GO" id="GO:0000976">
    <property type="term" value="F:transcription cis-regulatory region binding"/>
    <property type="evidence" value="ECO:0007669"/>
    <property type="project" value="TreeGrafter"/>
</dbReference>
<evidence type="ECO:0000259" key="4">
    <source>
        <dbReference type="PROSITE" id="PS51523"/>
    </source>
</evidence>
<reference evidence="5 6" key="1">
    <citation type="submission" date="2019-01" db="EMBL/GenBank/DDBJ databases">
        <title>Sequencing of cultivated peanut Arachis hypogaea provides insights into genome evolution and oil improvement.</title>
        <authorList>
            <person name="Chen X."/>
        </authorList>
    </citation>
    <scope>NUCLEOTIDE SEQUENCE [LARGE SCALE GENOMIC DNA]</scope>
    <source>
        <strain evidence="6">cv. Fuhuasheng</strain>
        <tissue evidence="5">Leaves</tissue>
    </source>
</reference>
<dbReference type="GO" id="GO:0050793">
    <property type="term" value="P:regulation of developmental process"/>
    <property type="evidence" value="ECO:0007669"/>
    <property type="project" value="TreeGrafter"/>
</dbReference>
<protein>
    <recommendedName>
        <fullName evidence="4">ZF-HD dimerization-type domain-containing protein</fullName>
    </recommendedName>
</protein>
<keyword evidence="3" id="KW-0862">Zinc</keyword>
<dbReference type="STRING" id="3818.A0A445BIU0"/>
<organism evidence="5 6">
    <name type="scientific">Arachis hypogaea</name>
    <name type="common">Peanut</name>
    <dbReference type="NCBI Taxonomy" id="3818"/>
    <lineage>
        <taxon>Eukaryota</taxon>
        <taxon>Viridiplantae</taxon>
        <taxon>Streptophyta</taxon>
        <taxon>Embryophyta</taxon>
        <taxon>Tracheophyta</taxon>
        <taxon>Spermatophyta</taxon>
        <taxon>Magnoliopsida</taxon>
        <taxon>eudicotyledons</taxon>
        <taxon>Gunneridae</taxon>
        <taxon>Pentapetalae</taxon>
        <taxon>rosids</taxon>
        <taxon>fabids</taxon>
        <taxon>Fabales</taxon>
        <taxon>Fabaceae</taxon>
        <taxon>Papilionoideae</taxon>
        <taxon>50 kb inversion clade</taxon>
        <taxon>dalbergioids sensu lato</taxon>
        <taxon>Dalbergieae</taxon>
        <taxon>Pterocarpus clade</taxon>
        <taxon>Arachis</taxon>
    </lineage>
</organism>
<dbReference type="PANTHER" id="PTHR31948:SF163">
    <property type="entry name" value="ZINC-FINGER HOMEODOMAIN PROTEIN 3"/>
    <property type="match status" value="1"/>
</dbReference>
<dbReference type="PROSITE" id="PS51523">
    <property type="entry name" value="ZF_HD_DIMER"/>
    <property type="match status" value="1"/>
</dbReference>
<evidence type="ECO:0000256" key="1">
    <source>
        <dbReference type="ARBA" id="ARBA00022723"/>
    </source>
</evidence>
<accession>A0A445BIU0</accession>
<sequence>MEPNNYNSSSNVVVTDDVKKPLLEEKKMGTIIRYKECLKNHAASLGGNATDGCGEFMPCGQQGTIEALICSACNCHRNFHRKEIQSEAHHHKHQVVKHIFAHTSMSLSDQSYDHDHNDNKDYCEKGVLRKCPGFHRIDHCIAASAVRRARHYSPVAPPANLRHSHPRCCLSHPRRSRLAYPRPSPHLHHRSLHLVNPLRSAGALRNQFPSPQGALC</sequence>
<name>A0A445BIU0_ARAHY</name>
<dbReference type="GO" id="GO:0003700">
    <property type="term" value="F:DNA-binding transcription factor activity"/>
    <property type="evidence" value="ECO:0007669"/>
    <property type="project" value="TreeGrafter"/>
</dbReference>
<dbReference type="NCBIfam" id="TIGR01566">
    <property type="entry name" value="ZF_HD_prot_N"/>
    <property type="match status" value="1"/>
</dbReference>
<evidence type="ECO:0000256" key="2">
    <source>
        <dbReference type="ARBA" id="ARBA00022771"/>
    </source>
</evidence>
<keyword evidence="2" id="KW-0863">Zinc-finger</keyword>
<dbReference type="GO" id="GO:0005634">
    <property type="term" value="C:nucleus"/>
    <property type="evidence" value="ECO:0007669"/>
    <property type="project" value="TreeGrafter"/>
</dbReference>
<feature type="domain" description="ZF-HD dimerization-type" evidence="4">
    <location>
        <begin position="34"/>
        <end position="83"/>
    </location>
</feature>
<dbReference type="InterPro" id="IPR006456">
    <property type="entry name" value="ZF_HD_homeobox_Cys/His_dimer"/>
</dbReference>
<gene>
    <name evidence="5" type="ORF">Ahy_A09g043662</name>
</gene>
<dbReference type="Pfam" id="PF04770">
    <property type="entry name" value="ZF-HD_dimer"/>
    <property type="match status" value="1"/>
</dbReference>
<evidence type="ECO:0000313" key="5">
    <source>
        <dbReference type="EMBL" id="RYR38596.1"/>
    </source>
</evidence>
<proteinExistence type="predicted"/>
<keyword evidence="1" id="KW-0479">Metal-binding</keyword>
<dbReference type="PANTHER" id="PTHR31948">
    <property type="entry name" value="ZINC-FINGER HOMEODOMAIN PROTEIN 2"/>
    <property type="match status" value="1"/>
</dbReference>
<evidence type="ECO:0000313" key="6">
    <source>
        <dbReference type="Proteomes" id="UP000289738"/>
    </source>
</evidence>